<name>A0ACB8J7W0_CITSI</name>
<evidence type="ECO:0000313" key="2">
    <source>
        <dbReference type="Proteomes" id="UP000829398"/>
    </source>
</evidence>
<organism evidence="1 2">
    <name type="scientific">Citrus sinensis</name>
    <name type="common">Sweet orange</name>
    <name type="synonym">Citrus aurantium var. sinensis</name>
    <dbReference type="NCBI Taxonomy" id="2711"/>
    <lineage>
        <taxon>Eukaryota</taxon>
        <taxon>Viridiplantae</taxon>
        <taxon>Streptophyta</taxon>
        <taxon>Embryophyta</taxon>
        <taxon>Tracheophyta</taxon>
        <taxon>Spermatophyta</taxon>
        <taxon>Magnoliopsida</taxon>
        <taxon>eudicotyledons</taxon>
        <taxon>Gunneridae</taxon>
        <taxon>Pentapetalae</taxon>
        <taxon>rosids</taxon>
        <taxon>malvids</taxon>
        <taxon>Sapindales</taxon>
        <taxon>Rutaceae</taxon>
        <taxon>Aurantioideae</taxon>
        <taxon>Citrus</taxon>
    </lineage>
</organism>
<keyword evidence="2" id="KW-1185">Reference proteome</keyword>
<reference evidence="2" key="1">
    <citation type="journal article" date="2023" name="Hortic. Res.">
        <title>A chromosome-level phased genome enabling allele-level studies in sweet orange: a case study on citrus Huanglongbing tolerance.</title>
        <authorList>
            <person name="Wu B."/>
            <person name="Yu Q."/>
            <person name="Deng Z."/>
            <person name="Duan Y."/>
            <person name="Luo F."/>
            <person name="Gmitter F. Jr."/>
        </authorList>
    </citation>
    <scope>NUCLEOTIDE SEQUENCE [LARGE SCALE GENOMIC DNA]</scope>
    <source>
        <strain evidence="2">cv. Valencia</strain>
    </source>
</reference>
<proteinExistence type="predicted"/>
<evidence type="ECO:0000313" key="1">
    <source>
        <dbReference type="EMBL" id="KAH9712976.1"/>
    </source>
</evidence>
<sequence length="530" mass="58964">MNLNPVYNCLVNMGSIGVTKQHVIVLPYPSQGHITPMMQLAKLLHSKGFHVTFVNTEFNHNRFIRNKGPDSLKGLPDFRFETIPDGLPPSDRDATQDLPALCSSIRKTCLAPFLELLGKLNSAGNVPQVTCVVSDGIMGFGAKAARILGIPDVQLWTASACGFLAASQFPELVNRGIVPFEDEKFLTDGTLDAAVDWVPGMSNMRLKDFPSLMRVTDANDILFNYMKTEVQNCLESSAIIFNTFDEHEGKVLEAIASKSPNIYTVGPLHLLCRHLPESEFKSFRSNLWKEDSECLKWLNEKEPNSVAYVNYGSITVMTDEQMKEFAWGLANSGHPFLWIVRPDMVTGDSAILSQEFYEEIKDRGMIANWCPQDKVLSHPSVSVFLTHGGWNSILESVCGGVPIICWPFFAEQQTNCRYASTTWGIGMEVNRDASREDIAALVKEIMEGDKGKLIRQNVQDWRKKAEAATDVGGASFNNFNKCIKEVVIILRLKVSAPVRAPPHFPRRQLPSVQEVAMPLSALVFGVMGIY</sequence>
<dbReference type="EMBL" id="CM039176">
    <property type="protein sequence ID" value="KAH9712976.1"/>
    <property type="molecule type" value="Genomic_DNA"/>
</dbReference>
<comment type="caution">
    <text evidence="1">The sequence shown here is derived from an EMBL/GenBank/DDBJ whole genome shotgun (WGS) entry which is preliminary data.</text>
</comment>
<protein>
    <submittedName>
        <fullName evidence="1">UDP-glycosyltransferase 85A2</fullName>
    </submittedName>
</protein>
<accession>A0ACB8J7W0</accession>
<gene>
    <name evidence="1" type="ORF">KPL71_020200</name>
</gene>
<dbReference type="Proteomes" id="UP000829398">
    <property type="component" value="Chromosome 7"/>
</dbReference>